<comment type="function">
    <text evidence="1">Core subunit of the mitochondrial membrane respiratory chain NADH dehydrogenase (Complex I) that is believed to belong to the minimal assembly required for catalysis. Complex I functions in the transfer of electrons from NADH to the respiratory chain. The immediate electron acceptor for the enzyme is believed to be ubiquinone.</text>
</comment>
<evidence type="ECO:0000256" key="2">
    <source>
        <dbReference type="ARBA" id="ARBA00004448"/>
    </source>
</evidence>
<name>Q68PI9_9HEMI</name>
<keyword evidence="5" id="KW-0813">Transport</keyword>
<dbReference type="EC" id="7.1.1.2" evidence="13"/>
<organism evidence="15">
    <name type="scientific">Vasdavidius concursus</name>
    <dbReference type="NCBI Taxonomy" id="290153"/>
    <lineage>
        <taxon>Eukaryota</taxon>
        <taxon>Metazoa</taxon>
        <taxon>Ecdysozoa</taxon>
        <taxon>Arthropoda</taxon>
        <taxon>Hexapoda</taxon>
        <taxon>Insecta</taxon>
        <taxon>Pterygota</taxon>
        <taxon>Neoptera</taxon>
        <taxon>Paraneoptera</taxon>
        <taxon>Hemiptera</taxon>
        <taxon>Sternorrhyncha</taxon>
        <taxon>Aleyrodoidea</taxon>
        <taxon>Aleyrodidae</taxon>
        <taxon>Aleyrodinae</taxon>
        <taxon>Vasdavidius</taxon>
    </lineage>
</organism>
<evidence type="ECO:0000256" key="12">
    <source>
        <dbReference type="RuleBase" id="RU000471"/>
    </source>
</evidence>
<dbReference type="AlphaFoldDB" id="Q68PI9"/>
<comment type="similarity">
    <text evidence="3 12">Belongs to the complex I subunit 1 family.</text>
</comment>
<evidence type="ECO:0000256" key="10">
    <source>
        <dbReference type="ARBA" id="ARBA00023128"/>
    </source>
</evidence>
<evidence type="ECO:0000256" key="4">
    <source>
        <dbReference type="ARBA" id="ARBA00021009"/>
    </source>
</evidence>
<keyword evidence="9 13" id="KW-0830">Ubiquinone</keyword>
<feature type="transmembrane region" description="Helical" evidence="14">
    <location>
        <begin position="141"/>
        <end position="159"/>
    </location>
</feature>
<feature type="transmembrane region" description="Helical" evidence="14">
    <location>
        <begin position="218"/>
        <end position="236"/>
    </location>
</feature>
<evidence type="ECO:0000256" key="14">
    <source>
        <dbReference type="SAM" id="Phobius"/>
    </source>
</evidence>
<dbReference type="GO" id="GO:0003954">
    <property type="term" value="F:NADH dehydrogenase activity"/>
    <property type="evidence" value="ECO:0007669"/>
    <property type="project" value="TreeGrafter"/>
</dbReference>
<proteinExistence type="inferred from homology"/>
<dbReference type="GO" id="GO:0009060">
    <property type="term" value="P:aerobic respiration"/>
    <property type="evidence" value="ECO:0007669"/>
    <property type="project" value="TreeGrafter"/>
</dbReference>
<feature type="transmembrane region" description="Helical" evidence="14">
    <location>
        <begin position="285"/>
        <end position="302"/>
    </location>
</feature>
<dbReference type="PANTHER" id="PTHR11432:SF3">
    <property type="entry name" value="NADH-UBIQUINONE OXIDOREDUCTASE CHAIN 1"/>
    <property type="match status" value="1"/>
</dbReference>
<dbReference type="PROSITE" id="PS00667">
    <property type="entry name" value="COMPLEX1_ND1_1"/>
    <property type="match status" value="1"/>
</dbReference>
<keyword evidence="12" id="KW-0520">NAD</keyword>
<keyword evidence="10 13" id="KW-0496">Mitochondrion</keyword>
<dbReference type="InterPro" id="IPR018086">
    <property type="entry name" value="NADH_UbQ_OxRdtase_su1_CS"/>
</dbReference>
<evidence type="ECO:0000313" key="15">
    <source>
        <dbReference type="EMBL" id="AAT99390.2"/>
    </source>
</evidence>
<dbReference type="Pfam" id="PF00146">
    <property type="entry name" value="NADHdh"/>
    <property type="match status" value="1"/>
</dbReference>
<comment type="subcellular location">
    <subcellularLocation>
        <location evidence="2 12">Mitochondrion inner membrane</location>
        <topology evidence="2 12">Multi-pass membrane protein</topology>
    </subcellularLocation>
</comment>
<evidence type="ECO:0000256" key="3">
    <source>
        <dbReference type="ARBA" id="ARBA00010535"/>
    </source>
</evidence>
<evidence type="ECO:0000256" key="13">
    <source>
        <dbReference type="RuleBase" id="RU000473"/>
    </source>
</evidence>
<evidence type="ECO:0000256" key="8">
    <source>
        <dbReference type="ARBA" id="ARBA00022989"/>
    </source>
</evidence>
<gene>
    <name evidence="15" type="primary">nd1</name>
</gene>
<comment type="catalytic activity">
    <reaction evidence="13">
        <text>a ubiquinone + NADH + 5 H(+)(in) = a ubiquinol + NAD(+) + 4 H(+)(out)</text>
        <dbReference type="Rhea" id="RHEA:29091"/>
        <dbReference type="Rhea" id="RHEA-COMP:9565"/>
        <dbReference type="Rhea" id="RHEA-COMP:9566"/>
        <dbReference type="ChEBI" id="CHEBI:15378"/>
        <dbReference type="ChEBI" id="CHEBI:16389"/>
        <dbReference type="ChEBI" id="CHEBI:17976"/>
        <dbReference type="ChEBI" id="CHEBI:57540"/>
        <dbReference type="ChEBI" id="CHEBI:57945"/>
        <dbReference type="EC" id="7.1.1.2"/>
    </reaction>
</comment>
<keyword evidence="6 12" id="KW-0812">Transmembrane</keyword>
<geneLocation type="mitochondrion" evidence="15"/>
<evidence type="ECO:0000256" key="1">
    <source>
        <dbReference type="ARBA" id="ARBA00003257"/>
    </source>
</evidence>
<evidence type="ECO:0000256" key="11">
    <source>
        <dbReference type="ARBA" id="ARBA00023136"/>
    </source>
</evidence>
<keyword evidence="11 14" id="KW-0472">Membrane</keyword>
<feature type="transmembrane region" description="Helical" evidence="14">
    <location>
        <begin position="71"/>
        <end position="91"/>
    </location>
</feature>
<feature type="transmembrane region" description="Helical" evidence="14">
    <location>
        <begin position="171"/>
        <end position="190"/>
    </location>
</feature>
<sequence>MIKMILNLLFFSIMILMEIAFFTLLERKMISFSQNRTGPMKVSFLGIIQPISDAMKLISKETKLNLKSNSMLFILCPMINLITSILIWTIMPSEYMFNFMKMSLLFMLAAMATNTVSIMIMSWSSNSNYAMISMIRTIAQMISYEINIILIVLTFMVIMEKMNLSSCYNNIMLSMYMPYMLIMWLITIMAETSRSPFDFSESESELISGFNIEYSSKSFVFLFLAEYSMILNLSMVTTNMMLMNTMNISLKTIMFLMISSTFIWIRTTLPRFRYDKQMKLNWTQLLPMTMSMMNFVFLYKIYCTKKS</sequence>
<keyword evidence="8 14" id="KW-1133">Transmembrane helix</keyword>
<feature type="transmembrane region" description="Helical" evidence="14">
    <location>
        <begin position="248"/>
        <end position="265"/>
    </location>
</feature>
<evidence type="ECO:0000256" key="5">
    <source>
        <dbReference type="ARBA" id="ARBA00022448"/>
    </source>
</evidence>
<accession>Q68PI9</accession>
<reference evidence="15" key="2">
    <citation type="submission" date="2004-10" db="EMBL/GenBank/DDBJ databases">
        <title>Partial sequence of the mitochondrion of Vasdavidius concursus.</title>
        <authorList>
            <person name="Thao M.L."/>
            <person name="Baumann P."/>
        </authorList>
    </citation>
    <scope>NUCLEOTIDE SEQUENCE</scope>
</reference>
<dbReference type="InterPro" id="IPR001694">
    <property type="entry name" value="NADH_UbQ_OxRdtase_su1/FPO"/>
</dbReference>
<dbReference type="GO" id="GO:0005743">
    <property type="term" value="C:mitochondrial inner membrane"/>
    <property type="evidence" value="ECO:0007669"/>
    <property type="project" value="UniProtKB-SubCell"/>
</dbReference>
<evidence type="ECO:0000256" key="9">
    <source>
        <dbReference type="ARBA" id="ARBA00023075"/>
    </source>
</evidence>
<protein>
    <recommendedName>
        <fullName evidence="4 13">NADH-ubiquinone oxidoreductase chain 1</fullName>
        <ecNumber evidence="13">7.1.1.2</ecNumber>
    </recommendedName>
</protein>
<feature type="transmembrane region" description="Helical" evidence="14">
    <location>
        <begin position="5"/>
        <end position="25"/>
    </location>
</feature>
<dbReference type="PROSITE" id="PS00668">
    <property type="entry name" value="COMPLEX1_ND1_2"/>
    <property type="match status" value="1"/>
</dbReference>
<dbReference type="PANTHER" id="PTHR11432">
    <property type="entry name" value="NADH DEHYDROGENASE SUBUNIT 1"/>
    <property type="match status" value="1"/>
</dbReference>
<dbReference type="EMBL" id="AY648941">
    <property type="protein sequence ID" value="AAT99390.2"/>
    <property type="molecule type" value="Genomic_DNA"/>
</dbReference>
<dbReference type="GO" id="GO:0008137">
    <property type="term" value="F:NADH dehydrogenase (ubiquinone) activity"/>
    <property type="evidence" value="ECO:0007669"/>
    <property type="project" value="UniProtKB-EC"/>
</dbReference>
<evidence type="ECO:0000256" key="6">
    <source>
        <dbReference type="ARBA" id="ARBA00022692"/>
    </source>
</evidence>
<evidence type="ECO:0000256" key="7">
    <source>
        <dbReference type="ARBA" id="ARBA00022792"/>
    </source>
</evidence>
<keyword evidence="7" id="KW-0999">Mitochondrion inner membrane</keyword>
<feature type="transmembrane region" description="Helical" evidence="14">
    <location>
        <begin position="103"/>
        <end position="121"/>
    </location>
</feature>
<reference evidence="15" key="1">
    <citation type="journal article" date="2004" name="BMC Evol. Biol.">
        <title>Organization of the mitochondrial genomes of whiteflies, aphids, and psyllids (Hemiptera, Sternorrhyncha).</title>
        <authorList>
            <person name="Thao M.L."/>
            <person name="Baumann L."/>
            <person name="Baumann P."/>
        </authorList>
    </citation>
    <scope>NUCLEOTIDE SEQUENCE</scope>
</reference>